<evidence type="ECO:0000259" key="3">
    <source>
        <dbReference type="PROSITE" id="PS51203"/>
    </source>
</evidence>
<dbReference type="AlphaFoldDB" id="A0A1V9YB17"/>
<comment type="similarity">
    <text evidence="1">Belongs to the SGT1 family.</text>
</comment>
<keyword evidence="5" id="KW-1185">Reference proteome</keyword>
<dbReference type="InterPro" id="IPR011990">
    <property type="entry name" value="TPR-like_helical_dom_sf"/>
</dbReference>
<dbReference type="Pfam" id="PF05002">
    <property type="entry name" value="SGS"/>
    <property type="match status" value="1"/>
</dbReference>
<reference evidence="4 5" key="1">
    <citation type="journal article" date="2014" name="Genome Biol. Evol.">
        <title>The secreted proteins of Achlya hypogyna and Thraustotheca clavata identify the ancestral oomycete secretome and reveal gene acquisitions by horizontal gene transfer.</title>
        <authorList>
            <person name="Misner I."/>
            <person name="Blouin N."/>
            <person name="Leonard G."/>
            <person name="Richards T.A."/>
            <person name="Lane C.E."/>
        </authorList>
    </citation>
    <scope>NUCLEOTIDE SEQUENCE [LARGE SCALE GENOMIC DNA]</scope>
    <source>
        <strain evidence="4 5">ATCC 48635</strain>
    </source>
</reference>
<dbReference type="InterPro" id="IPR007699">
    <property type="entry name" value="SGS_dom"/>
</dbReference>
<comment type="caution">
    <text evidence="4">The sequence shown here is derived from an EMBL/GenBank/DDBJ whole genome shotgun (WGS) entry which is preliminary data.</text>
</comment>
<dbReference type="SUPFAM" id="SSF49764">
    <property type="entry name" value="HSP20-like chaperones"/>
    <property type="match status" value="1"/>
</dbReference>
<proteinExistence type="inferred from homology"/>
<accession>A0A1V9YB17</accession>
<gene>
    <name evidence="4" type="ORF">ACHHYP_15343</name>
</gene>
<dbReference type="CDD" id="cd06466">
    <property type="entry name" value="p23_CS_SGT1_like"/>
    <property type="match status" value="1"/>
</dbReference>
<sequence length="350" mass="38324">MATTAAGNAYFVEEEYELALQAYSAALKEATTADALSKRAATYLKLNRLELALADAQAAVALDSSLLMAHQRLGVALFGLERFREAKAAFAVGKDLAGNQDQALARFKTWVRKCDAELEDEEQLAPTPVPVKLAAPEVVAAPVTAPATPALRHEWYQSPTHVTLSLMQKNLTPEDVTVDFSPNHLHVRFVVNGETIDAFHKQLYGAIVVAESSYRVSSVKVELRLKKANDGFAWDALEGVGLAAPTGLPRPAPTLLDAPPKPYASKRDWNAIDKTIAEELEQEKPEGEAAMQKLFADIYAKADEDTRRAMNKSFQTSGGTVLSTNWKEVAAKNYDEEKPVPDGMQWKKWG</sequence>
<dbReference type="Gene3D" id="2.60.40.790">
    <property type="match status" value="1"/>
</dbReference>
<name>A0A1V9YB17_ACHHY</name>
<dbReference type="InterPro" id="IPR008978">
    <property type="entry name" value="HSP20-like_chaperone"/>
</dbReference>
<dbReference type="InterPro" id="IPR019734">
    <property type="entry name" value="TPR_rpt"/>
</dbReference>
<feature type="domain" description="SGS" evidence="2">
    <location>
        <begin position="258"/>
        <end position="350"/>
    </location>
</feature>
<protein>
    <recommendedName>
        <fullName evidence="6">Suppressor of G2 allele of SKP1</fullName>
    </recommendedName>
</protein>
<dbReference type="STRING" id="1202772.A0A1V9YB17"/>
<dbReference type="Proteomes" id="UP000243579">
    <property type="component" value="Unassembled WGS sequence"/>
</dbReference>
<dbReference type="InterPro" id="IPR044563">
    <property type="entry name" value="Sgt1-like"/>
</dbReference>
<dbReference type="EMBL" id="JNBR01002409">
    <property type="protein sequence ID" value="OQR82904.1"/>
    <property type="molecule type" value="Genomic_DNA"/>
</dbReference>
<dbReference type="PROSITE" id="PS51048">
    <property type="entry name" value="SGS"/>
    <property type="match status" value="1"/>
</dbReference>
<dbReference type="SUPFAM" id="SSF48452">
    <property type="entry name" value="TPR-like"/>
    <property type="match status" value="1"/>
</dbReference>
<evidence type="ECO:0000256" key="1">
    <source>
        <dbReference type="ARBA" id="ARBA00008509"/>
    </source>
</evidence>
<dbReference type="Pfam" id="PF04969">
    <property type="entry name" value="CS"/>
    <property type="match status" value="1"/>
</dbReference>
<feature type="domain" description="CS" evidence="3">
    <location>
        <begin position="148"/>
        <end position="238"/>
    </location>
</feature>
<dbReference type="SMART" id="SM00028">
    <property type="entry name" value="TPR"/>
    <property type="match status" value="2"/>
</dbReference>
<dbReference type="GO" id="GO:0051087">
    <property type="term" value="F:protein-folding chaperone binding"/>
    <property type="evidence" value="ECO:0007669"/>
    <property type="project" value="InterPro"/>
</dbReference>
<dbReference type="Gene3D" id="1.25.40.10">
    <property type="entry name" value="Tetratricopeptide repeat domain"/>
    <property type="match status" value="1"/>
</dbReference>
<organism evidence="4 5">
    <name type="scientific">Achlya hypogyna</name>
    <name type="common">Oomycete</name>
    <name type="synonym">Protoachlya hypogyna</name>
    <dbReference type="NCBI Taxonomy" id="1202772"/>
    <lineage>
        <taxon>Eukaryota</taxon>
        <taxon>Sar</taxon>
        <taxon>Stramenopiles</taxon>
        <taxon>Oomycota</taxon>
        <taxon>Saprolegniomycetes</taxon>
        <taxon>Saprolegniales</taxon>
        <taxon>Achlyaceae</taxon>
        <taxon>Achlya</taxon>
    </lineage>
</organism>
<evidence type="ECO:0008006" key="6">
    <source>
        <dbReference type="Google" id="ProtNLM"/>
    </source>
</evidence>
<evidence type="ECO:0000313" key="4">
    <source>
        <dbReference type="EMBL" id="OQR82904.1"/>
    </source>
</evidence>
<evidence type="ECO:0000259" key="2">
    <source>
        <dbReference type="PROSITE" id="PS51048"/>
    </source>
</evidence>
<dbReference type="OrthoDB" id="1898560at2759"/>
<dbReference type="InterPro" id="IPR007052">
    <property type="entry name" value="CS_dom"/>
</dbReference>
<evidence type="ECO:0000313" key="5">
    <source>
        <dbReference type="Proteomes" id="UP000243579"/>
    </source>
</evidence>
<dbReference type="PANTHER" id="PTHR45862">
    <property type="entry name" value="PROTEIN SGT1 HOMOLOG"/>
    <property type="match status" value="1"/>
</dbReference>
<dbReference type="PROSITE" id="PS51203">
    <property type="entry name" value="CS"/>
    <property type="match status" value="1"/>
</dbReference>